<comment type="similarity">
    <text evidence="6">Belongs to the fabD family.</text>
</comment>
<feature type="active site" evidence="7">
    <location>
        <position position="90"/>
    </location>
</feature>
<dbReference type="Pfam" id="PF00698">
    <property type="entry name" value="Acyl_transf_1"/>
    <property type="match status" value="1"/>
</dbReference>
<accession>A0A4S4AMX1</accession>
<dbReference type="InterPro" id="IPR014043">
    <property type="entry name" value="Acyl_transferase_dom"/>
</dbReference>
<dbReference type="Gene3D" id="3.40.366.10">
    <property type="entry name" value="Malonyl-Coenzyme A Acyl Carrier Protein, domain 2"/>
    <property type="match status" value="1"/>
</dbReference>
<evidence type="ECO:0000256" key="7">
    <source>
        <dbReference type="PIRSR" id="PIRSR000446-1"/>
    </source>
</evidence>
<evidence type="ECO:0000256" key="3">
    <source>
        <dbReference type="ARBA" id="ARBA00022679"/>
    </source>
</evidence>
<protein>
    <recommendedName>
        <fullName evidence="2 6">Malonyl CoA-acyl carrier protein transacylase</fullName>
        <ecNumber evidence="1 6">2.3.1.39</ecNumber>
    </recommendedName>
</protein>
<keyword evidence="10" id="KW-1185">Reference proteome</keyword>
<dbReference type="SMART" id="SM00827">
    <property type="entry name" value="PKS_AT"/>
    <property type="match status" value="1"/>
</dbReference>
<evidence type="ECO:0000256" key="1">
    <source>
        <dbReference type="ARBA" id="ARBA00013258"/>
    </source>
</evidence>
<dbReference type="GO" id="GO:0006633">
    <property type="term" value="P:fatty acid biosynthetic process"/>
    <property type="evidence" value="ECO:0007669"/>
    <property type="project" value="TreeGrafter"/>
</dbReference>
<dbReference type="SUPFAM" id="SSF52151">
    <property type="entry name" value="FabD/lysophospholipase-like"/>
    <property type="match status" value="1"/>
</dbReference>
<dbReference type="PIRSF" id="PIRSF000446">
    <property type="entry name" value="Mct"/>
    <property type="match status" value="1"/>
</dbReference>
<proteinExistence type="inferred from homology"/>
<evidence type="ECO:0000256" key="2">
    <source>
        <dbReference type="ARBA" id="ARBA00018953"/>
    </source>
</evidence>
<dbReference type="GO" id="GO:0005829">
    <property type="term" value="C:cytosol"/>
    <property type="evidence" value="ECO:0007669"/>
    <property type="project" value="TreeGrafter"/>
</dbReference>
<feature type="active site" evidence="7">
    <location>
        <position position="199"/>
    </location>
</feature>
<dbReference type="InterPro" id="IPR001227">
    <property type="entry name" value="Ac_transferase_dom_sf"/>
</dbReference>
<dbReference type="FunFam" id="3.30.70.250:FF:000001">
    <property type="entry name" value="Malonyl CoA-acyl carrier protein transacylase"/>
    <property type="match status" value="1"/>
</dbReference>
<dbReference type="SUPFAM" id="SSF55048">
    <property type="entry name" value="Probable ACP-binding domain of malonyl-CoA ACP transacylase"/>
    <property type="match status" value="1"/>
</dbReference>
<dbReference type="InterPro" id="IPR024925">
    <property type="entry name" value="Malonyl_CoA-ACP_transAc"/>
</dbReference>
<dbReference type="EMBL" id="SSOD01000008">
    <property type="protein sequence ID" value="THF60878.1"/>
    <property type="molecule type" value="Genomic_DNA"/>
</dbReference>
<sequence length="310" mass="31987">MSFALVFPGQGSQSVGMMTGYGESAVIRGTFAEASEALGEDLWQMVNDGPAERLALTVNTQPLMLTAGVAAWRAWQAAGGPVPAIVAGHSLGEYSALVAAGALAFRDAVPLVRFRAQAMQEAVPAGEGAMAALLGLEADAVREACAEAARGEVVEAANLNAPGQIVIAGAKAAVERAVEVAKGKGAKRAVLLPVSAPFHCALMKPAAERLAERLAGVAIAAPRIAVLNNVDVAVYDEPERIRDALVRQAFSPVRWIETVQEMGRRGLSHVIECGPGKVLAGMTKRIAKEVEGGSAHDAASLEQAIAAVKG</sequence>
<dbReference type="PANTHER" id="PTHR42681">
    <property type="entry name" value="MALONYL-COA-ACYL CARRIER PROTEIN TRANSACYLASE, MITOCHONDRIAL"/>
    <property type="match status" value="1"/>
</dbReference>
<dbReference type="InterPro" id="IPR016035">
    <property type="entry name" value="Acyl_Trfase/lysoPLipase"/>
</dbReference>
<evidence type="ECO:0000259" key="8">
    <source>
        <dbReference type="SMART" id="SM00827"/>
    </source>
</evidence>
<dbReference type="EC" id="2.3.1.39" evidence="1 6"/>
<keyword evidence="3 6" id="KW-0808">Transferase</keyword>
<evidence type="ECO:0000256" key="5">
    <source>
        <dbReference type="ARBA" id="ARBA00048462"/>
    </source>
</evidence>
<organism evidence="9 10">
    <name type="scientific">Pseudothauera rhizosphaerae</name>
    <dbReference type="NCBI Taxonomy" id="2565932"/>
    <lineage>
        <taxon>Bacteria</taxon>
        <taxon>Pseudomonadati</taxon>
        <taxon>Pseudomonadota</taxon>
        <taxon>Betaproteobacteria</taxon>
        <taxon>Rhodocyclales</taxon>
        <taxon>Zoogloeaceae</taxon>
        <taxon>Pseudothauera</taxon>
    </lineage>
</organism>
<dbReference type="RefSeq" id="WP_136385153.1">
    <property type="nucleotide sequence ID" value="NZ_SSOD01000008.1"/>
</dbReference>
<evidence type="ECO:0000313" key="9">
    <source>
        <dbReference type="EMBL" id="THF60878.1"/>
    </source>
</evidence>
<dbReference type="PANTHER" id="PTHR42681:SF1">
    <property type="entry name" value="MALONYL-COA-ACYL CARRIER PROTEIN TRANSACYLASE, MITOCHONDRIAL"/>
    <property type="match status" value="1"/>
</dbReference>
<comment type="caution">
    <text evidence="9">The sequence shown here is derived from an EMBL/GenBank/DDBJ whole genome shotgun (WGS) entry which is preliminary data.</text>
</comment>
<dbReference type="InterPro" id="IPR016036">
    <property type="entry name" value="Malonyl_transacylase_ACP-bd"/>
</dbReference>
<gene>
    <name evidence="9" type="primary">fabD</name>
    <name evidence="9" type="ORF">E6O51_11625</name>
</gene>
<dbReference type="Gene3D" id="3.30.70.250">
    <property type="entry name" value="Malonyl-CoA ACP transacylase, ACP-binding"/>
    <property type="match status" value="1"/>
</dbReference>
<reference evidence="9 10" key="1">
    <citation type="submission" date="2019-04" db="EMBL/GenBank/DDBJ databases">
        <title>Azoarcus rhizosphaerae sp. nov. isolated from rhizosphere of Ficus religiosa.</title>
        <authorList>
            <person name="Lin S.-Y."/>
            <person name="Hameed A."/>
            <person name="Hsu Y.-H."/>
            <person name="Young C.-C."/>
        </authorList>
    </citation>
    <scope>NUCLEOTIDE SEQUENCE [LARGE SCALE GENOMIC DNA]</scope>
    <source>
        <strain evidence="9 10">CC-YHH848</strain>
    </source>
</reference>
<dbReference type="NCBIfam" id="TIGR00128">
    <property type="entry name" value="fabD"/>
    <property type="match status" value="1"/>
</dbReference>
<dbReference type="InterPro" id="IPR004410">
    <property type="entry name" value="Malonyl_CoA-ACP_transAc_FabD"/>
</dbReference>
<evidence type="ECO:0000256" key="4">
    <source>
        <dbReference type="ARBA" id="ARBA00023315"/>
    </source>
</evidence>
<dbReference type="GO" id="GO:0004314">
    <property type="term" value="F:[acyl-carrier-protein] S-malonyltransferase activity"/>
    <property type="evidence" value="ECO:0007669"/>
    <property type="project" value="UniProtKB-EC"/>
</dbReference>
<evidence type="ECO:0000256" key="6">
    <source>
        <dbReference type="PIRNR" id="PIRNR000446"/>
    </source>
</evidence>
<feature type="domain" description="Malonyl-CoA:ACP transacylase (MAT)" evidence="8">
    <location>
        <begin position="6"/>
        <end position="305"/>
    </location>
</feature>
<dbReference type="Proteomes" id="UP000307956">
    <property type="component" value="Unassembled WGS sequence"/>
</dbReference>
<dbReference type="InterPro" id="IPR050858">
    <property type="entry name" value="Mal-CoA-ACP_Trans/PKS_FabD"/>
</dbReference>
<comment type="catalytic activity">
    <reaction evidence="5 6">
        <text>holo-[ACP] + malonyl-CoA = malonyl-[ACP] + CoA</text>
        <dbReference type="Rhea" id="RHEA:41792"/>
        <dbReference type="Rhea" id="RHEA-COMP:9623"/>
        <dbReference type="Rhea" id="RHEA-COMP:9685"/>
        <dbReference type="ChEBI" id="CHEBI:57287"/>
        <dbReference type="ChEBI" id="CHEBI:57384"/>
        <dbReference type="ChEBI" id="CHEBI:64479"/>
        <dbReference type="ChEBI" id="CHEBI:78449"/>
        <dbReference type="EC" id="2.3.1.39"/>
    </reaction>
</comment>
<dbReference type="AlphaFoldDB" id="A0A4S4AMX1"/>
<evidence type="ECO:0000313" key="10">
    <source>
        <dbReference type="Proteomes" id="UP000307956"/>
    </source>
</evidence>
<keyword evidence="4 6" id="KW-0012">Acyltransferase</keyword>
<name>A0A4S4AMX1_9RHOO</name>
<dbReference type="OrthoDB" id="9808564at2"/>